<feature type="domain" description="NADP-dependent oxidoreductase" evidence="1">
    <location>
        <begin position="35"/>
        <end position="73"/>
    </location>
</feature>
<dbReference type="RefSeq" id="WP_277563386.1">
    <property type="nucleotide sequence ID" value="NZ_JAPDHZ010000002.1"/>
</dbReference>
<comment type="caution">
    <text evidence="2">The sequence shown here is derived from an EMBL/GenBank/DDBJ whole genome shotgun (WGS) entry which is preliminary data.</text>
</comment>
<sequence length="79" mass="9029">MNKYAFKEIWTNGTRCNDAWLRSDGNPRPRIWSGRPVTDGEAERILNAILDVGINFIDSAYDYGLSEAYIEAFQTAQVR</sequence>
<dbReference type="InterPro" id="IPR036812">
    <property type="entry name" value="NAD(P)_OxRdtase_dom_sf"/>
</dbReference>
<dbReference type="EMBL" id="JAPDHZ010000002">
    <property type="protein sequence ID" value="MDG0789436.1"/>
    <property type="molecule type" value="Genomic_DNA"/>
</dbReference>
<dbReference type="Proteomes" id="UP001153387">
    <property type="component" value="Unassembled WGS sequence"/>
</dbReference>
<dbReference type="AlphaFoldDB" id="A0A9X4KCV9"/>
<keyword evidence="3" id="KW-1185">Reference proteome</keyword>
<evidence type="ECO:0000313" key="2">
    <source>
        <dbReference type="EMBL" id="MDG0789436.1"/>
    </source>
</evidence>
<dbReference type="InterPro" id="IPR023210">
    <property type="entry name" value="NADP_OxRdtase_dom"/>
</dbReference>
<evidence type="ECO:0000259" key="1">
    <source>
        <dbReference type="Pfam" id="PF00248"/>
    </source>
</evidence>
<protein>
    <submittedName>
        <fullName evidence="2">Aldo/keto reductase</fullName>
    </submittedName>
</protein>
<dbReference type="Pfam" id="PF00248">
    <property type="entry name" value="Aldo_ket_red"/>
    <property type="match status" value="1"/>
</dbReference>
<dbReference type="SUPFAM" id="SSF51430">
    <property type="entry name" value="NAD(P)-linked oxidoreductase"/>
    <property type="match status" value="1"/>
</dbReference>
<proteinExistence type="predicted"/>
<dbReference type="Gene3D" id="3.20.20.100">
    <property type="entry name" value="NADP-dependent oxidoreductase domain"/>
    <property type="match status" value="1"/>
</dbReference>
<organism evidence="2 3">
    <name type="scientific">Cohnella ginsengisoli</name>
    <dbReference type="NCBI Taxonomy" id="425004"/>
    <lineage>
        <taxon>Bacteria</taxon>
        <taxon>Bacillati</taxon>
        <taxon>Bacillota</taxon>
        <taxon>Bacilli</taxon>
        <taxon>Bacillales</taxon>
        <taxon>Paenibacillaceae</taxon>
        <taxon>Cohnella</taxon>
    </lineage>
</organism>
<evidence type="ECO:0000313" key="3">
    <source>
        <dbReference type="Proteomes" id="UP001153387"/>
    </source>
</evidence>
<name>A0A9X4KCV9_9BACL</name>
<accession>A0A9X4KCV9</accession>
<gene>
    <name evidence="2" type="ORF">OMP38_00155</name>
</gene>
<reference evidence="2 3" key="1">
    <citation type="submission" date="2022-10" db="EMBL/GenBank/DDBJ databases">
        <title>Comparative genomic analysis of Cohnella hashimotonis sp. nov., isolated from the International Space Station.</title>
        <authorList>
            <person name="Simpson A."/>
            <person name="Venkateswaran K."/>
        </authorList>
    </citation>
    <scope>NUCLEOTIDE SEQUENCE [LARGE SCALE GENOMIC DNA]</scope>
    <source>
        <strain evidence="2 3">DSM 18997</strain>
    </source>
</reference>